<feature type="region of interest" description="Disordered" evidence="2">
    <location>
        <begin position="520"/>
        <end position="540"/>
    </location>
</feature>
<gene>
    <name evidence="3" type="ORF">LOD99_10128</name>
</gene>
<comment type="caution">
    <text evidence="3">The sequence shown here is derived from an EMBL/GenBank/DDBJ whole genome shotgun (WGS) entry which is preliminary data.</text>
</comment>
<dbReference type="Proteomes" id="UP001165289">
    <property type="component" value="Unassembled WGS sequence"/>
</dbReference>
<dbReference type="Gene3D" id="6.10.250.1080">
    <property type="match status" value="1"/>
</dbReference>
<evidence type="ECO:0000313" key="4">
    <source>
        <dbReference type="Proteomes" id="UP001165289"/>
    </source>
</evidence>
<dbReference type="EMBL" id="JAKMXF010000019">
    <property type="protein sequence ID" value="KAI6661200.1"/>
    <property type="molecule type" value="Genomic_DNA"/>
</dbReference>
<organism evidence="3 4">
    <name type="scientific">Oopsacas minuta</name>
    <dbReference type="NCBI Taxonomy" id="111878"/>
    <lineage>
        <taxon>Eukaryota</taxon>
        <taxon>Metazoa</taxon>
        <taxon>Porifera</taxon>
        <taxon>Hexactinellida</taxon>
        <taxon>Hexasterophora</taxon>
        <taxon>Lyssacinosida</taxon>
        <taxon>Leucopsacidae</taxon>
        <taxon>Oopsacas</taxon>
    </lineage>
</organism>
<feature type="coiled-coil region" evidence="1">
    <location>
        <begin position="218"/>
        <end position="294"/>
    </location>
</feature>
<keyword evidence="4" id="KW-1185">Reference proteome</keyword>
<evidence type="ECO:0000256" key="1">
    <source>
        <dbReference type="SAM" id="Coils"/>
    </source>
</evidence>
<proteinExistence type="predicted"/>
<dbReference type="SUPFAM" id="SSF57997">
    <property type="entry name" value="Tropomyosin"/>
    <property type="match status" value="1"/>
</dbReference>
<evidence type="ECO:0000256" key="2">
    <source>
        <dbReference type="SAM" id="MobiDB-lite"/>
    </source>
</evidence>
<reference evidence="3 4" key="1">
    <citation type="journal article" date="2023" name="BMC Biol.">
        <title>The compact genome of the sponge Oopsacas minuta (Hexactinellida) is lacking key metazoan core genes.</title>
        <authorList>
            <person name="Santini S."/>
            <person name="Schenkelaars Q."/>
            <person name="Jourda C."/>
            <person name="Duchesne M."/>
            <person name="Belahbib H."/>
            <person name="Rocher C."/>
            <person name="Selva M."/>
            <person name="Riesgo A."/>
            <person name="Vervoort M."/>
            <person name="Leys S.P."/>
            <person name="Kodjabachian L."/>
            <person name="Le Bivic A."/>
            <person name="Borchiellini C."/>
            <person name="Claverie J.M."/>
            <person name="Renard E."/>
        </authorList>
    </citation>
    <scope>NUCLEOTIDE SEQUENCE [LARGE SCALE GENOMIC DNA]</scope>
    <source>
        <strain evidence="3">SPO-2</strain>
    </source>
</reference>
<feature type="region of interest" description="Disordered" evidence="2">
    <location>
        <begin position="1"/>
        <end position="23"/>
    </location>
</feature>
<accession>A0AAV7KJS7</accession>
<name>A0AAV7KJS7_9METZ</name>
<feature type="coiled-coil region" evidence="1">
    <location>
        <begin position="156"/>
        <end position="183"/>
    </location>
</feature>
<keyword evidence="1" id="KW-0175">Coiled coil</keyword>
<evidence type="ECO:0000313" key="3">
    <source>
        <dbReference type="EMBL" id="KAI6661200.1"/>
    </source>
</evidence>
<dbReference type="AlphaFoldDB" id="A0AAV7KJS7"/>
<protein>
    <submittedName>
        <fullName evidence="3">Uncharacterized protein</fullName>
    </submittedName>
</protein>
<feature type="coiled-coil region" evidence="1">
    <location>
        <begin position="375"/>
        <end position="441"/>
    </location>
</feature>
<sequence>MTSEDKLPDTLSSLHPLLQREDMRRANRRRRKVDCLDSTLETSCGDITDSIKEFDTDNFTPQKLVQLQNSIDTLKCSEQSLKRENSILIEKLAVGNISTVDDTGEELRASLVEIEKIRGEGRKVKEELKLCQKRNAYLESEMETFKLKLSLSETRCRETDNDLKDCQKKLDQTQNDLSALKSRESEVSRLISEAESDRRSLQRIKDVQSTLSHNSRTIDDLREAMMESSHKVEVFEEENRLLRIQLESAEREKKESDNIGRDVVTKIKQLECNVVELEAELVKAKAESLTHEKRFTGIEKAKEAELNYLKDQINTKDQLIACKSMTLDGLKKETNTCRQEVRGMEVALEIKEFELEQLRQFKLLIKDEREEMKQVSSMKETLSDIQNKYEELKIQTETQNSENEAKQESLQSQIAELRKSRRSLIKQLKQLEQLYTAKENTHCSMESEFSKLSQLFYALRENKIIPDSKQVQHVLESIYQPSDSKLPELSSIIMDSDSQYVKPGLKRSLSAGSELKSILKKSNSPKCSTPNTSQQHSPNIPYSCTKNTAWLSTKEISGVL</sequence>